<dbReference type="PANTHER" id="PTHR34388">
    <property type="entry name" value="DNA POLYMERASE III SUBUNIT DELTA"/>
    <property type="match status" value="1"/>
</dbReference>
<protein>
    <submittedName>
        <fullName evidence="6">DNA polymerase III delta subunit</fullName>
    </submittedName>
</protein>
<proteinExistence type="predicted"/>
<dbReference type="PANTHER" id="PTHR34388:SF1">
    <property type="entry name" value="DNA POLYMERASE III SUBUNIT DELTA"/>
    <property type="match status" value="1"/>
</dbReference>
<dbReference type="Gene3D" id="1.20.272.10">
    <property type="match status" value="1"/>
</dbReference>
<dbReference type="OrthoDB" id="9769666at2"/>
<keyword evidence="2" id="KW-0548">Nucleotidyltransferase</keyword>
<sequence>MPPKKSAASAASNFIAVLGTDEALMKEAAIRLSRELSPPDAGDFGVDIIEGIAESAEHCAQIVRRSLDALQTLPFFGGGKLVWLKNANFLADSQVGKTNAATEGMETILDYVEQQLPPEVKFLLSASAVDKRRSAYKRIQKLADLRTFDKPDTSKTGWEDEVIPLVERRARDLGITFDNDAIEMLVHLAGEDTRQLDSEVEKLSLFLGERTRVTVEDVRLLVPLNRAGVIFELGNAMGKRDLRRALELVRTLVYQGQSPIGILLAAIVPRVKSMLLAADLVARHPRLPRTAYPAFAAALDKLPASETSHLPKKKDGSGLNVYPVFLALGESSKYTAAELRAALQACLDANLKLVTTSIDPQLVLERFLVGMLSKPGQRKAA</sequence>
<evidence type="ECO:0000256" key="4">
    <source>
        <dbReference type="ARBA" id="ARBA00022932"/>
    </source>
</evidence>
<feature type="domain" description="DNA polymerase III delta N-terminal" evidence="5">
    <location>
        <begin position="66"/>
        <end position="143"/>
    </location>
</feature>
<dbReference type="Gene3D" id="1.10.8.60">
    <property type="match status" value="1"/>
</dbReference>
<name>A0A366HB05_9BACT</name>
<dbReference type="InterPro" id="IPR027417">
    <property type="entry name" value="P-loop_NTPase"/>
</dbReference>
<dbReference type="GO" id="GO:0009360">
    <property type="term" value="C:DNA polymerase III complex"/>
    <property type="evidence" value="ECO:0007669"/>
    <property type="project" value="InterPro"/>
</dbReference>
<evidence type="ECO:0000313" key="6">
    <source>
        <dbReference type="EMBL" id="RBP39089.1"/>
    </source>
</evidence>
<keyword evidence="1" id="KW-0808">Transferase</keyword>
<dbReference type="AlphaFoldDB" id="A0A366HB05"/>
<evidence type="ECO:0000259" key="5">
    <source>
        <dbReference type="Pfam" id="PF06144"/>
    </source>
</evidence>
<dbReference type="EMBL" id="QNRR01000010">
    <property type="protein sequence ID" value="RBP39089.1"/>
    <property type="molecule type" value="Genomic_DNA"/>
</dbReference>
<evidence type="ECO:0000313" key="7">
    <source>
        <dbReference type="Proteomes" id="UP000253426"/>
    </source>
</evidence>
<dbReference type="RefSeq" id="WP_113960855.1">
    <property type="nucleotide sequence ID" value="NZ_QNRR01000010.1"/>
</dbReference>
<keyword evidence="3" id="KW-0235">DNA replication</keyword>
<dbReference type="NCBIfam" id="TIGR01128">
    <property type="entry name" value="holA"/>
    <property type="match status" value="1"/>
</dbReference>
<comment type="caution">
    <text evidence="6">The sequence shown here is derived from an EMBL/GenBank/DDBJ whole genome shotgun (WGS) entry which is preliminary data.</text>
</comment>
<dbReference type="InterPro" id="IPR005790">
    <property type="entry name" value="DNA_polIII_delta"/>
</dbReference>
<dbReference type="SUPFAM" id="SSF52540">
    <property type="entry name" value="P-loop containing nucleoside triphosphate hydrolases"/>
    <property type="match status" value="1"/>
</dbReference>
<dbReference type="Gene3D" id="3.40.50.300">
    <property type="entry name" value="P-loop containing nucleotide triphosphate hydrolases"/>
    <property type="match status" value="1"/>
</dbReference>
<dbReference type="Proteomes" id="UP000253426">
    <property type="component" value="Unassembled WGS sequence"/>
</dbReference>
<gene>
    <name evidence="6" type="ORF">DES53_110113</name>
</gene>
<dbReference type="GO" id="GO:0003677">
    <property type="term" value="F:DNA binding"/>
    <property type="evidence" value="ECO:0007669"/>
    <property type="project" value="InterPro"/>
</dbReference>
<keyword evidence="4" id="KW-0239">DNA-directed DNA polymerase</keyword>
<evidence type="ECO:0000256" key="2">
    <source>
        <dbReference type="ARBA" id="ARBA00022695"/>
    </source>
</evidence>
<dbReference type="GO" id="GO:0003887">
    <property type="term" value="F:DNA-directed DNA polymerase activity"/>
    <property type="evidence" value="ECO:0007669"/>
    <property type="project" value="UniProtKB-KW"/>
</dbReference>
<dbReference type="InterPro" id="IPR010372">
    <property type="entry name" value="DNA_pol3_delta_N"/>
</dbReference>
<evidence type="ECO:0000256" key="3">
    <source>
        <dbReference type="ARBA" id="ARBA00022705"/>
    </source>
</evidence>
<dbReference type="GO" id="GO:0006261">
    <property type="term" value="P:DNA-templated DNA replication"/>
    <property type="evidence" value="ECO:0007669"/>
    <property type="project" value="TreeGrafter"/>
</dbReference>
<reference evidence="6 7" key="1">
    <citation type="submission" date="2018-06" db="EMBL/GenBank/DDBJ databases">
        <title>Genomic Encyclopedia of Type Strains, Phase IV (KMG-IV): sequencing the most valuable type-strain genomes for metagenomic binning, comparative biology and taxonomic classification.</title>
        <authorList>
            <person name="Goeker M."/>
        </authorList>
    </citation>
    <scope>NUCLEOTIDE SEQUENCE [LARGE SCALE GENOMIC DNA]</scope>
    <source>
        <strain evidence="6 7">DSM 25532</strain>
    </source>
</reference>
<dbReference type="Pfam" id="PF06144">
    <property type="entry name" value="DNA_pol3_delta"/>
    <property type="match status" value="1"/>
</dbReference>
<evidence type="ECO:0000256" key="1">
    <source>
        <dbReference type="ARBA" id="ARBA00022679"/>
    </source>
</evidence>
<accession>A0A366HB05</accession>
<organism evidence="6 7">
    <name type="scientific">Roseimicrobium gellanilyticum</name>
    <dbReference type="NCBI Taxonomy" id="748857"/>
    <lineage>
        <taxon>Bacteria</taxon>
        <taxon>Pseudomonadati</taxon>
        <taxon>Verrucomicrobiota</taxon>
        <taxon>Verrucomicrobiia</taxon>
        <taxon>Verrucomicrobiales</taxon>
        <taxon>Verrucomicrobiaceae</taxon>
        <taxon>Roseimicrobium</taxon>
    </lineage>
</organism>
<keyword evidence="7" id="KW-1185">Reference proteome</keyword>